<keyword evidence="4" id="KW-0175">Coiled coil</keyword>
<dbReference type="FunFam" id="3.30.450.40:FF:000035">
    <property type="entry name" value="PAS sensor protein"/>
    <property type="match status" value="1"/>
</dbReference>
<dbReference type="InterPro" id="IPR003594">
    <property type="entry name" value="HATPase_dom"/>
</dbReference>
<evidence type="ECO:0000256" key="3">
    <source>
        <dbReference type="PROSITE-ProRule" id="PRU00169"/>
    </source>
</evidence>
<feature type="domain" description="PAS" evidence="8">
    <location>
        <begin position="981"/>
        <end position="1051"/>
    </location>
</feature>
<keyword evidence="11" id="KW-1185">Reference proteome</keyword>
<dbReference type="InterPro" id="IPR029016">
    <property type="entry name" value="GAF-like_dom_sf"/>
</dbReference>
<evidence type="ECO:0000256" key="2">
    <source>
        <dbReference type="ARBA" id="ARBA00022777"/>
    </source>
</evidence>
<feature type="domain" description="PAS" evidence="8">
    <location>
        <begin position="1106"/>
        <end position="1158"/>
    </location>
</feature>
<dbReference type="GO" id="GO:0046983">
    <property type="term" value="F:protein dimerization activity"/>
    <property type="evidence" value="ECO:0007669"/>
    <property type="project" value="InterPro"/>
</dbReference>
<feature type="domain" description="PAC" evidence="9">
    <location>
        <begin position="1054"/>
        <end position="1105"/>
    </location>
</feature>
<dbReference type="Pfam" id="PF02518">
    <property type="entry name" value="HATPase_c"/>
    <property type="match status" value="1"/>
</dbReference>
<feature type="domain" description="PAS" evidence="8">
    <location>
        <begin position="489"/>
        <end position="560"/>
    </location>
</feature>
<dbReference type="Gene3D" id="3.30.450.40">
    <property type="match status" value="2"/>
</dbReference>
<keyword evidence="2" id="KW-0418">Kinase</keyword>
<feature type="domain" description="PAC" evidence="9">
    <location>
        <begin position="1311"/>
        <end position="1363"/>
    </location>
</feature>
<dbReference type="CDD" id="cd00156">
    <property type="entry name" value="REC"/>
    <property type="match status" value="1"/>
</dbReference>
<feature type="domain" description="PAC" evidence="9">
    <location>
        <begin position="565"/>
        <end position="616"/>
    </location>
</feature>
<dbReference type="InterPro" id="IPR052155">
    <property type="entry name" value="Biofilm_reg_signaling"/>
</dbReference>
<sequence length="1579" mass="175440">MAACVILTPRPVRCGAGALPRWRGSPSATRGPCRWGVPPLCLEQGGREEGPNRKSHYEKHRRAARWYGLGGADGETRPPLRSEGTRRRPGAEQGTGVSERLRVLIVEDSPDDALLVLRELRRGGFDPVYERVDTPEDLEVALSEGRRWDLVISDYSMPSFRAPDALALVRGRDPDTPFVIVSGSVGEEAAVEAMKAGAQDYLMKDRLSRLGSTVARELREAESRRRYREAEEALRASEERFRATFAQAAVGMAHVGVDGRWLRVNRRLCEILGYGEEELLGLSFQDITHPDDLDADLAQVEALLAGEIETYSMEKRYLRKEGSVVWVELTVSMVREPLGGPGYFVSVVEDVTKRKRADEALRLRDRAIAASSNGIVIADAKRPGLPLTYVNPAFEAITGYGADEALGRNCRFLQAGDRDQPGIGEMREAVRRGRYAQTVVRNYRKDGTPFYNEVSISPVYDDGGRLTAFVGVQNDITERIRTEEELRRSEDRLRLAVEATGLGTWDYDLESREMRCNERLRALLGLEIRTKLDYETFLDALHPEHRERVERLVSRALDPAGSGHFDTEYRTVARDGTERWVAARGQALFEDGRAVRFVGTALEITERKKAEEAQRFLADAGTVLSSSLDYRATLRRLAQLVVPALADWCAVDMLDEDGRLIRLAVAHPDPEKVDLAWGLHERFPPDPGAPHGVYAVLRSGLSQVVPEISEEMLDAAGLGDEQREILRELELRSSMVVPLVARDRTLGAITFIAAESGRHYGPDDLELAEELARRAAMSVDNARLYEEAQREIRERELAEEALREQTETLEKVNSIGRLISSELDLQKLVQAVTDEATALTGARFGAFFYNVLGNEGETYTLYTISGVPREAFSRFPMPRATEVFGPTFMATGPVRSADIREDPRYGKNAPHHGMPEGHLPVASYLAVPVVSRSGEALGGLFFGHPEPGVFGEREEKLAIGLAAQAAIAIDNARLFESVRRSEERFGSLVRNASDIVSVLDAGGTIRYQSPAVERILGHRPEDMVGNSAFDYVHPEDARTVAEAFTEALSRAEQARVEYRFLHADGSWRYLESAATDLLSDPSVRGVVVNSRDVTERKEAEEALRYQSQLNKTITDNAASCLFMMDVMGCPTFMNPAAEAATGYTLEELRGRTLHDSVHHTRPDGSHYPISECPLGEALDPASTGVTKVEEVFVRKDGTFFPVSCSVSPLDRDGERVGAVLEFQDVTERKRAEAELRESEERYRAVVEQTAECLFLFDASTKRILETNTACQKLFGYTAEEFRGMTILDMVADGGGESVDSNVRQVVQRRYHKVGERLYRRKDGSTVDVEVTGSLISYGGHGEVVCGVVRDITERKRAEQRMREVREEERRRIARDLHDEVLSDLVYALQDVQIREAFSENGKEEGLADTAEALRRSVEGLRAAIFEMRLQESLEHSFSASLRSLVELNRRMSRGRFEVELEIGEGFPSTLPERQGRELVRVLQEAINNARRHSGAQRIKVSLGLEGDLLWAEVSDDGRGFDATAPQGGIGSSSMKQRASGLGGELEVRSAPGRGTTVRFFAPLALMLQTPDDLEAHAGA</sequence>
<dbReference type="InterPro" id="IPR013655">
    <property type="entry name" value="PAS_fold_3"/>
</dbReference>
<dbReference type="Pfam" id="PF01590">
    <property type="entry name" value="GAF"/>
    <property type="match status" value="1"/>
</dbReference>
<dbReference type="InterPro" id="IPR001789">
    <property type="entry name" value="Sig_transdc_resp-reg_receiver"/>
</dbReference>
<evidence type="ECO:0000259" key="7">
    <source>
        <dbReference type="PROSITE" id="PS50110"/>
    </source>
</evidence>
<dbReference type="Gene3D" id="3.30.450.20">
    <property type="entry name" value="PAS domain"/>
    <property type="match status" value="6"/>
</dbReference>
<evidence type="ECO:0000256" key="5">
    <source>
        <dbReference type="SAM" id="MobiDB-lite"/>
    </source>
</evidence>
<dbReference type="EMBL" id="CP045121">
    <property type="protein sequence ID" value="QIN79379.1"/>
    <property type="molecule type" value="Genomic_DNA"/>
</dbReference>
<evidence type="ECO:0000259" key="9">
    <source>
        <dbReference type="PROSITE" id="PS50113"/>
    </source>
</evidence>
<dbReference type="PROSITE" id="PS50110">
    <property type="entry name" value="RESPONSE_REGULATORY"/>
    <property type="match status" value="1"/>
</dbReference>
<dbReference type="PROSITE" id="PS50112">
    <property type="entry name" value="PAS"/>
    <property type="match status" value="6"/>
</dbReference>
<dbReference type="GO" id="GO:0000155">
    <property type="term" value="F:phosphorelay sensor kinase activity"/>
    <property type="evidence" value="ECO:0007669"/>
    <property type="project" value="InterPro"/>
</dbReference>
<dbReference type="Gene3D" id="2.10.70.100">
    <property type="match status" value="1"/>
</dbReference>
<dbReference type="Gene3D" id="3.40.50.2300">
    <property type="match status" value="1"/>
</dbReference>
<dbReference type="PROSITE" id="PS50109">
    <property type="entry name" value="HIS_KIN"/>
    <property type="match status" value="1"/>
</dbReference>
<protein>
    <submittedName>
        <fullName evidence="10">PAS domain S-box protein</fullName>
    </submittedName>
</protein>
<dbReference type="NCBIfam" id="TIGR00229">
    <property type="entry name" value="sensory_box"/>
    <property type="match status" value="6"/>
</dbReference>
<evidence type="ECO:0000259" key="6">
    <source>
        <dbReference type="PROSITE" id="PS50109"/>
    </source>
</evidence>
<proteinExistence type="predicted"/>
<dbReference type="InterPro" id="IPR000700">
    <property type="entry name" value="PAS-assoc_C"/>
</dbReference>
<feature type="domain" description="PAC" evidence="9">
    <location>
        <begin position="1186"/>
        <end position="1237"/>
    </location>
</feature>
<name>A0A6G8PYS7_9ACTN</name>
<dbReference type="PROSITE" id="PS50113">
    <property type="entry name" value="PAC"/>
    <property type="match status" value="6"/>
</dbReference>
<dbReference type="CDD" id="cd16917">
    <property type="entry name" value="HATPase_UhpB-NarQ-NarX-like"/>
    <property type="match status" value="1"/>
</dbReference>
<accession>A0A6G8PYS7</accession>
<feature type="coiled-coil region" evidence="4">
    <location>
        <begin position="781"/>
        <end position="815"/>
    </location>
</feature>
<dbReference type="InterPro" id="IPR011712">
    <property type="entry name" value="Sig_transdc_His_kin_sub3_dim/P"/>
</dbReference>
<dbReference type="Pfam" id="PF00072">
    <property type="entry name" value="Response_reg"/>
    <property type="match status" value="1"/>
</dbReference>
<feature type="region of interest" description="Disordered" evidence="5">
    <location>
        <begin position="68"/>
        <end position="95"/>
    </location>
</feature>
<dbReference type="SUPFAM" id="SSF55781">
    <property type="entry name" value="GAF domain-like"/>
    <property type="match status" value="2"/>
</dbReference>
<dbReference type="CDD" id="cd00130">
    <property type="entry name" value="PAS"/>
    <property type="match status" value="6"/>
</dbReference>
<dbReference type="InterPro" id="IPR005467">
    <property type="entry name" value="His_kinase_dom"/>
</dbReference>
<dbReference type="Gene3D" id="1.20.5.1930">
    <property type="match status" value="1"/>
</dbReference>
<dbReference type="Pfam" id="PF08447">
    <property type="entry name" value="PAS_3"/>
    <property type="match status" value="3"/>
</dbReference>
<dbReference type="GO" id="GO:0016020">
    <property type="term" value="C:membrane"/>
    <property type="evidence" value="ECO:0007669"/>
    <property type="project" value="InterPro"/>
</dbReference>
<dbReference type="Pfam" id="PF13185">
    <property type="entry name" value="GAF_2"/>
    <property type="match status" value="1"/>
</dbReference>
<feature type="compositionally biased region" description="Basic and acidic residues" evidence="5">
    <location>
        <begin position="74"/>
        <end position="90"/>
    </location>
</feature>
<dbReference type="SMART" id="SM00086">
    <property type="entry name" value="PAC"/>
    <property type="match status" value="6"/>
</dbReference>
<gene>
    <name evidence="10" type="ORF">GBA65_13625</name>
</gene>
<dbReference type="PANTHER" id="PTHR44757">
    <property type="entry name" value="DIGUANYLATE CYCLASE DGCP"/>
    <property type="match status" value="1"/>
</dbReference>
<dbReference type="SUPFAM" id="SSF55785">
    <property type="entry name" value="PYP-like sensor domain (PAS domain)"/>
    <property type="match status" value="6"/>
</dbReference>
<feature type="domain" description="PAC" evidence="9">
    <location>
        <begin position="311"/>
        <end position="363"/>
    </location>
</feature>
<dbReference type="Pfam" id="PF13426">
    <property type="entry name" value="PAS_9"/>
    <property type="match status" value="3"/>
</dbReference>
<feature type="domain" description="Response regulatory" evidence="7">
    <location>
        <begin position="102"/>
        <end position="219"/>
    </location>
</feature>
<feature type="domain" description="Histidine kinase" evidence="6">
    <location>
        <begin position="1375"/>
        <end position="1565"/>
    </location>
</feature>
<dbReference type="SMART" id="SM00448">
    <property type="entry name" value="REC"/>
    <property type="match status" value="1"/>
</dbReference>
<dbReference type="Gene3D" id="3.30.565.10">
    <property type="entry name" value="Histidine kinase-like ATPase, C-terminal domain"/>
    <property type="match status" value="1"/>
</dbReference>
<feature type="domain" description="PAS" evidence="8">
    <location>
        <begin position="1238"/>
        <end position="1309"/>
    </location>
</feature>
<dbReference type="Pfam" id="PF07730">
    <property type="entry name" value="HisKA_3"/>
    <property type="match status" value="1"/>
</dbReference>
<feature type="modified residue" description="4-aspartylphosphate" evidence="3">
    <location>
        <position position="154"/>
    </location>
</feature>
<dbReference type="Proteomes" id="UP000502706">
    <property type="component" value="Chromosome"/>
</dbReference>
<reference evidence="10 11" key="1">
    <citation type="submission" date="2019-10" db="EMBL/GenBank/DDBJ databases">
        <title>Rubrobacter sp nov SCSIO 52915 isolated from a deep-sea sediment in the South China Sea.</title>
        <authorList>
            <person name="Chen R.W."/>
        </authorList>
    </citation>
    <scope>NUCLEOTIDE SEQUENCE [LARGE SCALE GENOMIC DNA]</scope>
    <source>
        <strain evidence="10 11">SCSIO 52915</strain>
    </source>
</reference>
<evidence type="ECO:0000259" key="8">
    <source>
        <dbReference type="PROSITE" id="PS50112"/>
    </source>
</evidence>
<dbReference type="SMART" id="SM00091">
    <property type="entry name" value="PAS"/>
    <property type="match status" value="6"/>
</dbReference>
<dbReference type="SUPFAM" id="SSF55874">
    <property type="entry name" value="ATPase domain of HSP90 chaperone/DNA topoisomerase II/histidine kinase"/>
    <property type="match status" value="1"/>
</dbReference>
<dbReference type="InterPro" id="IPR001610">
    <property type="entry name" value="PAC"/>
</dbReference>
<dbReference type="SMART" id="SM00065">
    <property type="entry name" value="GAF"/>
    <property type="match status" value="2"/>
</dbReference>
<dbReference type="InterPro" id="IPR036890">
    <property type="entry name" value="HATPase_C_sf"/>
</dbReference>
<dbReference type="PANTHER" id="PTHR44757:SF2">
    <property type="entry name" value="BIOFILM ARCHITECTURE MAINTENANCE PROTEIN MBAA"/>
    <property type="match status" value="1"/>
</dbReference>
<dbReference type="InterPro" id="IPR035965">
    <property type="entry name" value="PAS-like_dom_sf"/>
</dbReference>
<dbReference type="SMART" id="SM00387">
    <property type="entry name" value="HATPase_c"/>
    <property type="match status" value="1"/>
</dbReference>
<feature type="domain" description="PAC" evidence="9">
    <location>
        <begin position="436"/>
        <end position="488"/>
    </location>
</feature>
<evidence type="ECO:0000313" key="11">
    <source>
        <dbReference type="Proteomes" id="UP000502706"/>
    </source>
</evidence>
<evidence type="ECO:0000256" key="4">
    <source>
        <dbReference type="SAM" id="Coils"/>
    </source>
</evidence>
<keyword evidence="3" id="KW-0597">Phosphoprotein</keyword>
<feature type="domain" description="PAS" evidence="8">
    <location>
        <begin position="237"/>
        <end position="307"/>
    </location>
</feature>
<dbReference type="InterPro" id="IPR000014">
    <property type="entry name" value="PAS"/>
</dbReference>
<keyword evidence="1" id="KW-0808">Transferase</keyword>
<evidence type="ECO:0000313" key="10">
    <source>
        <dbReference type="EMBL" id="QIN79379.1"/>
    </source>
</evidence>
<feature type="domain" description="PAS" evidence="8">
    <location>
        <begin position="360"/>
        <end position="409"/>
    </location>
</feature>
<dbReference type="SUPFAM" id="SSF52172">
    <property type="entry name" value="CheY-like"/>
    <property type="match status" value="1"/>
</dbReference>
<dbReference type="KEGG" id="rmar:GBA65_13625"/>
<evidence type="ECO:0000256" key="1">
    <source>
        <dbReference type="ARBA" id="ARBA00022679"/>
    </source>
</evidence>
<dbReference type="InterPro" id="IPR011006">
    <property type="entry name" value="CheY-like_superfamily"/>
</dbReference>
<organism evidence="10 11">
    <name type="scientific">Rubrobacter marinus</name>
    <dbReference type="NCBI Taxonomy" id="2653852"/>
    <lineage>
        <taxon>Bacteria</taxon>
        <taxon>Bacillati</taxon>
        <taxon>Actinomycetota</taxon>
        <taxon>Rubrobacteria</taxon>
        <taxon>Rubrobacterales</taxon>
        <taxon>Rubrobacteraceae</taxon>
        <taxon>Rubrobacter</taxon>
    </lineage>
</organism>
<dbReference type="InterPro" id="IPR003018">
    <property type="entry name" value="GAF"/>
</dbReference>